<name>C5LNH4_PERM5</name>
<feature type="region of interest" description="Disordered" evidence="4">
    <location>
        <begin position="33"/>
        <end position="53"/>
    </location>
</feature>
<dbReference type="EMBL" id="GG683778">
    <property type="protein sequence ID" value="EER01725.1"/>
    <property type="molecule type" value="Genomic_DNA"/>
</dbReference>
<keyword evidence="6" id="KW-1185">Reference proteome</keyword>
<evidence type="ECO:0000256" key="3">
    <source>
        <dbReference type="ARBA" id="ARBA00022833"/>
    </source>
</evidence>
<evidence type="ECO:0000313" key="6">
    <source>
        <dbReference type="Proteomes" id="UP000007800"/>
    </source>
</evidence>
<feature type="compositionally biased region" description="Basic residues" evidence="4">
    <location>
        <begin position="149"/>
        <end position="167"/>
    </location>
</feature>
<keyword evidence="2" id="KW-0863">Zinc-finger</keyword>
<keyword evidence="1" id="KW-0479">Metal-binding</keyword>
<accession>C5LNH4</accession>
<sequence>MPARVRMPANNYMSTSATLQTHGIWKHTIKYDPHASEEERRKELSREEDLKHGDDYNAQARSINASADHYFNWQLPRWRVVEVISQATPQEHANTVDKCMNLIDIDDLDNPNPKKSQSSMPVMASPPVNVVKDSSDSDEDSDDSEDDKKKKKRRHHHHHHRHHHKRRDERPNIDAIGGTTQTVWGQQTLFMQVTR</sequence>
<gene>
    <name evidence="5" type="ORF">Pmar_PMAR008191</name>
</gene>
<evidence type="ECO:0000256" key="2">
    <source>
        <dbReference type="ARBA" id="ARBA00022771"/>
    </source>
</evidence>
<dbReference type="PANTHER" id="PTHR31437">
    <property type="entry name" value="SREK1IP1 FAMILY MEMBER"/>
    <property type="match status" value="1"/>
</dbReference>
<evidence type="ECO:0000313" key="5">
    <source>
        <dbReference type="EMBL" id="EER01725.1"/>
    </source>
</evidence>
<dbReference type="Proteomes" id="UP000007800">
    <property type="component" value="Unassembled WGS sequence"/>
</dbReference>
<dbReference type="RefSeq" id="XP_002769007.1">
    <property type="nucleotide sequence ID" value="XM_002768961.1"/>
</dbReference>
<organism evidence="6">
    <name type="scientific">Perkinsus marinus (strain ATCC 50983 / TXsc)</name>
    <dbReference type="NCBI Taxonomy" id="423536"/>
    <lineage>
        <taxon>Eukaryota</taxon>
        <taxon>Sar</taxon>
        <taxon>Alveolata</taxon>
        <taxon>Perkinsozoa</taxon>
        <taxon>Perkinsea</taxon>
        <taxon>Perkinsida</taxon>
        <taxon>Perkinsidae</taxon>
        <taxon>Perkinsus</taxon>
    </lineage>
</organism>
<dbReference type="GeneID" id="9040300"/>
<reference evidence="5 6" key="1">
    <citation type="submission" date="2008-07" db="EMBL/GenBank/DDBJ databases">
        <authorList>
            <person name="El-Sayed N."/>
            <person name="Caler E."/>
            <person name="Inman J."/>
            <person name="Amedeo P."/>
            <person name="Hass B."/>
            <person name="Wortman J."/>
        </authorList>
    </citation>
    <scope>NUCLEOTIDE SEQUENCE [LARGE SCALE GENOMIC DNA]</scope>
    <source>
        <strain evidence="6">ATCC 50983 / TXsc</strain>
    </source>
</reference>
<dbReference type="GO" id="GO:0008270">
    <property type="term" value="F:zinc ion binding"/>
    <property type="evidence" value="ECO:0007669"/>
    <property type="project" value="UniProtKB-KW"/>
</dbReference>
<evidence type="ECO:0000256" key="4">
    <source>
        <dbReference type="SAM" id="MobiDB-lite"/>
    </source>
</evidence>
<dbReference type="OMA" id="NASADHY"/>
<evidence type="ECO:0000256" key="1">
    <source>
        <dbReference type="ARBA" id="ARBA00022723"/>
    </source>
</evidence>
<protein>
    <submittedName>
        <fullName evidence="5">Uncharacterized protein</fullName>
    </submittedName>
</protein>
<feature type="region of interest" description="Disordered" evidence="4">
    <location>
        <begin position="104"/>
        <end position="176"/>
    </location>
</feature>
<keyword evidence="3" id="KW-0862">Zinc</keyword>
<proteinExistence type="predicted"/>
<dbReference type="InParanoid" id="C5LNH4"/>
<dbReference type="AlphaFoldDB" id="C5LNH4"/>
<feature type="compositionally biased region" description="Acidic residues" evidence="4">
    <location>
        <begin position="136"/>
        <end position="145"/>
    </location>
</feature>
<dbReference type="PANTHER" id="PTHR31437:SF1">
    <property type="entry name" value="PROTEIN SREK1IP1"/>
    <property type="match status" value="1"/>
</dbReference>
<dbReference type="OrthoDB" id="31154at2759"/>